<evidence type="ECO:0000313" key="4">
    <source>
        <dbReference type="Proteomes" id="UP000652761"/>
    </source>
</evidence>
<evidence type="ECO:0000313" key="3">
    <source>
        <dbReference type="EMBL" id="MQM08411.1"/>
    </source>
</evidence>
<dbReference type="EMBL" id="NMUH01004115">
    <property type="protein sequence ID" value="MQM08411.1"/>
    <property type="molecule type" value="Genomic_DNA"/>
</dbReference>
<name>A0A843WSZ0_COLES</name>
<feature type="signal peptide" evidence="2">
    <location>
        <begin position="1"/>
        <end position="23"/>
    </location>
</feature>
<evidence type="ECO:0000256" key="1">
    <source>
        <dbReference type="SAM" id="MobiDB-lite"/>
    </source>
</evidence>
<feature type="region of interest" description="Disordered" evidence="1">
    <location>
        <begin position="64"/>
        <end position="109"/>
    </location>
</feature>
<organism evidence="3 4">
    <name type="scientific">Colocasia esculenta</name>
    <name type="common">Wild taro</name>
    <name type="synonym">Arum esculentum</name>
    <dbReference type="NCBI Taxonomy" id="4460"/>
    <lineage>
        <taxon>Eukaryota</taxon>
        <taxon>Viridiplantae</taxon>
        <taxon>Streptophyta</taxon>
        <taxon>Embryophyta</taxon>
        <taxon>Tracheophyta</taxon>
        <taxon>Spermatophyta</taxon>
        <taxon>Magnoliopsida</taxon>
        <taxon>Liliopsida</taxon>
        <taxon>Araceae</taxon>
        <taxon>Aroideae</taxon>
        <taxon>Colocasieae</taxon>
        <taxon>Colocasia</taxon>
    </lineage>
</organism>
<dbReference type="Proteomes" id="UP000652761">
    <property type="component" value="Unassembled WGS sequence"/>
</dbReference>
<feature type="compositionally biased region" description="Basic residues" evidence="1">
    <location>
        <begin position="64"/>
        <end position="73"/>
    </location>
</feature>
<dbReference type="AlphaFoldDB" id="A0A843WSZ0"/>
<feature type="chain" id="PRO_5032447931" evidence="2">
    <location>
        <begin position="24"/>
        <end position="109"/>
    </location>
</feature>
<evidence type="ECO:0000256" key="2">
    <source>
        <dbReference type="SAM" id="SignalP"/>
    </source>
</evidence>
<feature type="compositionally biased region" description="Basic residues" evidence="1">
    <location>
        <begin position="82"/>
        <end position="92"/>
    </location>
</feature>
<sequence length="109" mass="11864">MASRKAVATLFLVVLVVVDAGRAAQALTCFEDCMRICVPVRFASWDGCANQCSKACISIGRPGMPRHHRRPPHCKAPCSPRSRLRRPHHRAHPQVPGAGPSAKMGDQTI</sequence>
<reference evidence="3" key="1">
    <citation type="submission" date="2017-07" db="EMBL/GenBank/DDBJ databases">
        <title>Taro Niue Genome Assembly and Annotation.</title>
        <authorList>
            <person name="Atibalentja N."/>
            <person name="Keating K."/>
            <person name="Fields C.J."/>
        </authorList>
    </citation>
    <scope>NUCLEOTIDE SEQUENCE</scope>
    <source>
        <strain evidence="3">Niue_2</strain>
        <tissue evidence="3">Leaf</tissue>
    </source>
</reference>
<dbReference type="OrthoDB" id="10534243at2759"/>
<protein>
    <submittedName>
        <fullName evidence="3">Uncharacterized protein</fullName>
    </submittedName>
</protein>
<accession>A0A843WSZ0</accession>
<comment type="caution">
    <text evidence="3">The sequence shown here is derived from an EMBL/GenBank/DDBJ whole genome shotgun (WGS) entry which is preliminary data.</text>
</comment>
<keyword evidence="4" id="KW-1185">Reference proteome</keyword>
<proteinExistence type="predicted"/>
<gene>
    <name evidence="3" type="ORF">Taro_041267</name>
</gene>
<keyword evidence="2" id="KW-0732">Signal</keyword>